<dbReference type="AlphaFoldDB" id="A0A1H0G6R3"/>
<reference evidence="2" key="1">
    <citation type="submission" date="2016-10" db="EMBL/GenBank/DDBJ databases">
        <authorList>
            <person name="Varghese N."/>
            <person name="Submissions S."/>
        </authorList>
    </citation>
    <scope>NUCLEOTIDE SEQUENCE [LARGE SCALE GENOMIC DNA]</scope>
    <source>
        <strain evidence="2">CGMCC 1.6494</strain>
    </source>
</reference>
<proteinExistence type="predicted"/>
<sequence length="42" mass="4792">MPLKIDWHGMAKEKIVPLTPPGSQQRSARYTVRLPQLCLFAI</sequence>
<dbReference type="STRING" id="416873.SAMN04487951_111112"/>
<evidence type="ECO:0000313" key="1">
    <source>
        <dbReference type="EMBL" id="SDO02439.1"/>
    </source>
</evidence>
<evidence type="ECO:0000313" key="2">
    <source>
        <dbReference type="Proteomes" id="UP000199677"/>
    </source>
</evidence>
<organism evidence="1 2">
    <name type="scientific">Vreelandella arcis</name>
    <dbReference type="NCBI Taxonomy" id="416873"/>
    <lineage>
        <taxon>Bacteria</taxon>
        <taxon>Pseudomonadati</taxon>
        <taxon>Pseudomonadota</taxon>
        <taxon>Gammaproteobacteria</taxon>
        <taxon>Oceanospirillales</taxon>
        <taxon>Halomonadaceae</taxon>
        <taxon>Vreelandella</taxon>
    </lineage>
</organism>
<keyword evidence="2" id="KW-1185">Reference proteome</keyword>
<name>A0A1H0G6R3_9GAMM</name>
<dbReference type="EMBL" id="FNII01000011">
    <property type="protein sequence ID" value="SDO02439.1"/>
    <property type="molecule type" value="Genomic_DNA"/>
</dbReference>
<dbReference type="Proteomes" id="UP000199677">
    <property type="component" value="Unassembled WGS sequence"/>
</dbReference>
<protein>
    <submittedName>
        <fullName evidence="1">Uncharacterized protein</fullName>
    </submittedName>
</protein>
<accession>A0A1H0G6R3</accession>
<gene>
    <name evidence="1" type="ORF">SAMN04487951_111112</name>
</gene>